<sequence>MADLDAQGNRRAREKKSMMVGGGGWNPSSEPSPTWGRNSPRANEDEGTGRPHGSITASGSAWAILGGTGFTSLRGGRPSSSSGLSRNNLEFIANPLLSNRWNQKLKRPSSSEEAMSSPLTLSPIPKN</sequence>
<feature type="compositionally biased region" description="Polar residues" evidence="1">
    <location>
        <begin position="111"/>
        <end position="120"/>
    </location>
</feature>
<evidence type="ECO:0000313" key="2">
    <source>
        <dbReference type="EMBL" id="EHA27147.1"/>
    </source>
</evidence>
<dbReference type="VEuPathDB" id="FungiDB:ASPNIDRAFT2_35423"/>
<comment type="caution">
    <text evidence="2">The sequence shown here is derived from an EMBL/GenBank/DDBJ whole genome shotgun (WGS) entry which is preliminary data.</text>
</comment>
<dbReference type="HOGENOM" id="CLU_1970042_0_0_1"/>
<evidence type="ECO:0000313" key="3">
    <source>
        <dbReference type="Proteomes" id="UP000009038"/>
    </source>
</evidence>
<protein>
    <submittedName>
        <fullName evidence="2">Uncharacterized protein</fullName>
    </submittedName>
</protein>
<gene>
    <name evidence="2" type="ORF">ASPNIDRAFT_35423</name>
</gene>
<accession>G3XS81</accession>
<proteinExistence type="predicted"/>
<evidence type="ECO:0000256" key="1">
    <source>
        <dbReference type="SAM" id="MobiDB-lite"/>
    </source>
</evidence>
<dbReference type="EMBL" id="ACJE01000004">
    <property type="protein sequence ID" value="EHA27147.1"/>
    <property type="molecule type" value="Genomic_DNA"/>
</dbReference>
<organism evidence="2 3">
    <name type="scientific">Aspergillus niger (strain ATCC 1015 / CBS 113.46 / FGSC A1144 / LSHB Ac4 / NCTC 3858a / NRRL 328 / USDA 3528.7)</name>
    <dbReference type="NCBI Taxonomy" id="380704"/>
    <lineage>
        <taxon>Eukaryota</taxon>
        <taxon>Fungi</taxon>
        <taxon>Dikarya</taxon>
        <taxon>Ascomycota</taxon>
        <taxon>Pezizomycotina</taxon>
        <taxon>Eurotiomycetes</taxon>
        <taxon>Eurotiomycetidae</taxon>
        <taxon>Eurotiales</taxon>
        <taxon>Aspergillaceae</taxon>
        <taxon>Aspergillus</taxon>
        <taxon>Aspergillus subgen. Circumdati</taxon>
    </lineage>
</organism>
<dbReference type="AlphaFoldDB" id="G3XS81"/>
<feature type="compositionally biased region" description="Polar residues" evidence="1">
    <location>
        <begin position="26"/>
        <end position="41"/>
    </location>
</feature>
<feature type="region of interest" description="Disordered" evidence="1">
    <location>
        <begin position="1"/>
        <end position="60"/>
    </location>
</feature>
<reference evidence="2 3" key="1">
    <citation type="journal article" date="2011" name="Genome Res.">
        <title>Comparative genomics of citric-acid-producing Aspergillus niger ATCC 1015 versus enzyme-producing CBS 513.88.</title>
        <authorList>
            <person name="Andersen M.R."/>
            <person name="Salazar M.P."/>
            <person name="Schaap P.J."/>
            <person name="van de Vondervoort P.J."/>
            <person name="Culley D."/>
            <person name="Thykaer J."/>
            <person name="Frisvad J.C."/>
            <person name="Nielsen K.F."/>
            <person name="Albang R."/>
            <person name="Albermann K."/>
            <person name="Berka R.M."/>
            <person name="Braus G.H."/>
            <person name="Braus-Stromeyer S.A."/>
            <person name="Corrochano L.M."/>
            <person name="Dai Z."/>
            <person name="van Dijck P.W."/>
            <person name="Hofmann G."/>
            <person name="Lasure L.L."/>
            <person name="Magnuson J.K."/>
            <person name="Menke H."/>
            <person name="Meijer M."/>
            <person name="Meijer S.L."/>
            <person name="Nielsen J.B."/>
            <person name="Nielsen M.L."/>
            <person name="van Ooyen A.J."/>
            <person name="Pel H.J."/>
            <person name="Poulsen L."/>
            <person name="Samson R.A."/>
            <person name="Stam H."/>
            <person name="Tsang A."/>
            <person name="van den Brink J.M."/>
            <person name="Atkins A."/>
            <person name="Aerts A."/>
            <person name="Shapiro H."/>
            <person name="Pangilinan J."/>
            <person name="Salamov A."/>
            <person name="Lou Y."/>
            <person name="Lindquist E."/>
            <person name="Lucas S."/>
            <person name="Grimwood J."/>
            <person name="Grigoriev I.V."/>
            <person name="Kubicek C.P."/>
            <person name="Martinez D."/>
            <person name="van Peij N.N."/>
            <person name="Roubos J.A."/>
            <person name="Nielsen J."/>
            <person name="Baker S.E."/>
        </authorList>
    </citation>
    <scope>NUCLEOTIDE SEQUENCE [LARGE SCALE GENOMIC DNA]</scope>
    <source>
        <strain evidence="3">ATCC 1015 / CBS 113.46 / FGSC A1144 / LSHB Ac4 / NCTC 3858a / NRRL 328 / USDA 3528.7</strain>
    </source>
</reference>
<name>G3XS81_ASPNA</name>
<dbReference type="Proteomes" id="UP000009038">
    <property type="component" value="Unassembled WGS sequence"/>
</dbReference>
<feature type="region of interest" description="Disordered" evidence="1">
    <location>
        <begin position="103"/>
        <end position="127"/>
    </location>
</feature>